<keyword evidence="3" id="KW-1185">Reference proteome</keyword>
<evidence type="ECO:0000313" key="3">
    <source>
        <dbReference type="Proteomes" id="UP000233551"/>
    </source>
</evidence>
<sequence length="144" mass="15918">MTSYRMEPGSSKPSPCADNRAKHHKFEPSHDRSRVVRGGPRHPRSSVTKATTPLFQPCPPSSPQALPLASRVCNDPIEYRHSSPVRPNSPLRPNILVRPSSPGHSLFSRVCHDSIGYPNRPDSSSISLFFRTAPYLPNSVNIPT</sequence>
<reference evidence="2 3" key="1">
    <citation type="submission" date="2017-11" db="EMBL/GenBank/DDBJ databases">
        <title>De-novo sequencing of pomegranate (Punica granatum L.) genome.</title>
        <authorList>
            <person name="Akparov Z."/>
            <person name="Amiraslanov A."/>
            <person name="Hajiyeva S."/>
            <person name="Abbasov M."/>
            <person name="Kaur K."/>
            <person name="Hamwieh A."/>
            <person name="Solovyev V."/>
            <person name="Salamov A."/>
            <person name="Braich B."/>
            <person name="Kosarev P."/>
            <person name="Mahmoud A."/>
            <person name="Hajiyev E."/>
            <person name="Babayeva S."/>
            <person name="Izzatullayeva V."/>
            <person name="Mammadov A."/>
            <person name="Mammadov A."/>
            <person name="Sharifova S."/>
            <person name="Ojaghi J."/>
            <person name="Eynullazada K."/>
            <person name="Bayramov B."/>
            <person name="Abdulazimova A."/>
            <person name="Shahmuradov I."/>
        </authorList>
    </citation>
    <scope>NUCLEOTIDE SEQUENCE [LARGE SCALE GENOMIC DNA]</scope>
    <source>
        <strain evidence="3">cv. AG2017</strain>
        <tissue evidence="2">Leaf</tissue>
    </source>
</reference>
<proteinExistence type="predicted"/>
<feature type="compositionally biased region" description="Polar residues" evidence="1">
    <location>
        <begin position="45"/>
        <end position="54"/>
    </location>
</feature>
<protein>
    <submittedName>
        <fullName evidence="2">Uncharacterized protein</fullName>
    </submittedName>
</protein>
<accession>A0A2I0JI51</accession>
<evidence type="ECO:0000256" key="1">
    <source>
        <dbReference type="SAM" id="MobiDB-lite"/>
    </source>
</evidence>
<comment type="caution">
    <text evidence="2">The sequence shown here is derived from an EMBL/GenBank/DDBJ whole genome shotgun (WGS) entry which is preliminary data.</text>
</comment>
<organism evidence="2 3">
    <name type="scientific">Punica granatum</name>
    <name type="common">Pomegranate</name>
    <dbReference type="NCBI Taxonomy" id="22663"/>
    <lineage>
        <taxon>Eukaryota</taxon>
        <taxon>Viridiplantae</taxon>
        <taxon>Streptophyta</taxon>
        <taxon>Embryophyta</taxon>
        <taxon>Tracheophyta</taxon>
        <taxon>Spermatophyta</taxon>
        <taxon>Magnoliopsida</taxon>
        <taxon>eudicotyledons</taxon>
        <taxon>Gunneridae</taxon>
        <taxon>Pentapetalae</taxon>
        <taxon>rosids</taxon>
        <taxon>malvids</taxon>
        <taxon>Myrtales</taxon>
        <taxon>Lythraceae</taxon>
        <taxon>Punica</taxon>
    </lineage>
</organism>
<evidence type="ECO:0000313" key="2">
    <source>
        <dbReference type="EMBL" id="PKI55931.1"/>
    </source>
</evidence>
<feature type="region of interest" description="Disordered" evidence="1">
    <location>
        <begin position="1"/>
        <end position="63"/>
    </location>
</feature>
<name>A0A2I0JI51_PUNGR</name>
<dbReference type="Proteomes" id="UP000233551">
    <property type="component" value="Unassembled WGS sequence"/>
</dbReference>
<dbReference type="EMBL" id="PGOL01001654">
    <property type="protein sequence ID" value="PKI55931.1"/>
    <property type="molecule type" value="Genomic_DNA"/>
</dbReference>
<gene>
    <name evidence="2" type="ORF">CRG98_023663</name>
</gene>
<dbReference type="AlphaFoldDB" id="A0A2I0JI51"/>
<feature type="region of interest" description="Disordered" evidence="1">
    <location>
        <begin position="80"/>
        <end position="103"/>
    </location>
</feature>